<proteinExistence type="predicted"/>
<protein>
    <submittedName>
        <fullName evidence="1">Uncharacterized protein</fullName>
    </submittedName>
</protein>
<evidence type="ECO:0000313" key="2">
    <source>
        <dbReference type="Proteomes" id="UP000664169"/>
    </source>
</evidence>
<dbReference type="OrthoDB" id="5395975at2759"/>
<dbReference type="Proteomes" id="UP000664169">
    <property type="component" value="Unassembled WGS sequence"/>
</dbReference>
<evidence type="ECO:0000313" key="1">
    <source>
        <dbReference type="EMBL" id="CAF9922350.1"/>
    </source>
</evidence>
<reference evidence="1" key="1">
    <citation type="submission" date="2021-03" db="EMBL/GenBank/DDBJ databases">
        <authorList>
            <person name="Tagirdzhanova G."/>
        </authorList>
    </citation>
    <scope>NUCLEOTIDE SEQUENCE</scope>
</reference>
<gene>
    <name evidence="1" type="ORF">GOMPHAMPRED_002529</name>
</gene>
<dbReference type="AlphaFoldDB" id="A0A8H3FEW0"/>
<keyword evidence="2" id="KW-1185">Reference proteome</keyword>
<name>A0A8H3FEW0_9LECA</name>
<organism evidence="1 2">
    <name type="scientific">Gomphillus americanus</name>
    <dbReference type="NCBI Taxonomy" id="1940652"/>
    <lineage>
        <taxon>Eukaryota</taxon>
        <taxon>Fungi</taxon>
        <taxon>Dikarya</taxon>
        <taxon>Ascomycota</taxon>
        <taxon>Pezizomycotina</taxon>
        <taxon>Lecanoromycetes</taxon>
        <taxon>OSLEUM clade</taxon>
        <taxon>Ostropomycetidae</taxon>
        <taxon>Ostropales</taxon>
        <taxon>Graphidaceae</taxon>
        <taxon>Gomphilloideae</taxon>
        <taxon>Gomphillus</taxon>
    </lineage>
</organism>
<sequence length="458" mass="50932">MDQGLQPGKVSLEILVHTSAQVTNAEDDMYRKQARALSKYLNDRARPIGGFDKRAMIPTLVKQTPLPDKLSKEHKINHNLGHFHNADFAVAESILVSASTGGSASSGLVKMSLLARKQVPMVYNQNLKSPTSSTASVLGEPMELPTTSIRHSKAVASFSQKQTNAGISCHGVDGTPYTTFSTASAIISPDSAGFILHSPAYIQTRKRKFFEAVEEPRKAQEATILSECSPNTGRKRQRSMAVLEKDSPTKIYDRDSTQVEPSQWLGSIARFSSSIAVNSTQNPLPTEPSPESTAPCRTYLSPWPKTGTEQYQTHKVGVFAYIASNTTLCNAYKPKSTKRPIEPLERGYWRLKIPFSWSTKAQDDFWSLLEDMIVQGKCGWGNWIEHVDASSTNNPNPACQKEKKLDLRQGSIAEIKIWCWGEVIREMWLAVLMASRRQTMRLGMAWYDSCGNVVVKMR</sequence>
<dbReference type="EMBL" id="CAJPDQ010000018">
    <property type="protein sequence ID" value="CAF9922350.1"/>
    <property type="molecule type" value="Genomic_DNA"/>
</dbReference>
<accession>A0A8H3FEW0</accession>
<comment type="caution">
    <text evidence="1">The sequence shown here is derived from an EMBL/GenBank/DDBJ whole genome shotgun (WGS) entry which is preliminary data.</text>
</comment>